<feature type="chain" id="PRO_5031432390" evidence="1">
    <location>
        <begin position="28"/>
        <end position="204"/>
    </location>
</feature>
<dbReference type="Proteomes" id="UP000540685">
    <property type="component" value="Unassembled WGS sequence"/>
</dbReference>
<name>A0A7W9IIC7_9ACTN</name>
<feature type="signal peptide" evidence="1">
    <location>
        <begin position="1"/>
        <end position="27"/>
    </location>
</feature>
<sequence>MRKIPSLLAALTGTALLTAALATPASASSASATPASTSSASGTYQVTFRGMTLTFPLKWVSYQEADRIKVVTGSCADRAGDYFTPGCRAFWIFGPERIKRGHEGFNRYTPSRPYYPASDVQACPLNGKYHQVLGKATSAGVRQAGSGHKAHYRSWAGRCIVEGNGRQIATFNQREWYLPQSKILIVDQWNTPLLADTIKYADWN</sequence>
<keyword evidence="3" id="KW-1185">Reference proteome</keyword>
<protein>
    <submittedName>
        <fullName evidence="2">Uncharacterized protein</fullName>
    </submittedName>
</protein>
<dbReference type="AlphaFoldDB" id="A0A7W9IIC7"/>
<gene>
    <name evidence="2" type="ORF">F4562_003898</name>
</gene>
<keyword evidence="1" id="KW-0732">Signal</keyword>
<evidence type="ECO:0000256" key="1">
    <source>
        <dbReference type="SAM" id="SignalP"/>
    </source>
</evidence>
<dbReference type="RefSeq" id="WP_184547334.1">
    <property type="nucleotide sequence ID" value="NZ_JACHMP010000001.1"/>
</dbReference>
<accession>A0A7W9IIC7</accession>
<organism evidence="2 3">
    <name type="scientific">Streptosporangium becharense</name>
    <dbReference type="NCBI Taxonomy" id="1816182"/>
    <lineage>
        <taxon>Bacteria</taxon>
        <taxon>Bacillati</taxon>
        <taxon>Actinomycetota</taxon>
        <taxon>Actinomycetes</taxon>
        <taxon>Streptosporangiales</taxon>
        <taxon>Streptosporangiaceae</taxon>
        <taxon>Streptosporangium</taxon>
    </lineage>
</organism>
<dbReference type="EMBL" id="JACHMP010000001">
    <property type="protein sequence ID" value="MBB5820836.1"/>
    <property type="molecule type" value="Genomic_DNA"/>
</dbReference>
<evidence type="ECO:0000313" key="2">
    <source>
        <dbReference type="EMBL" id="MBB5820836.1"/>
    </source>
</evidence>
<reference evidence="2 3" key="1">
    <citation type="submission" date="2020-08" db="EMBL/GenBank/DDBJ databases">
        <title>Sequencing the genomes of 1000 actinobacteria strains.</title>
        <authorList>
            <person name="Klenk H.-P."/>
        </authorList>
    </citation>
    <scope>NUCLEOTIDE SEQUENCE [LARGE SCALE GENOMIC DNA]</scope>
    <source>
        <strain evidence="2 3">DSM 46887</strain>
    </source>
</reference>
<comment type="caution">
    <text evidence="2">The sequence shown here is derived from an EMBL/GenBank/DDBJ whole genome shotgun (WGS) entry which is preliminary data.</text>
</comment>
<proteinExistence type="predicted"/>
<evidence type="ECO:0000313" key="3">
    <source>
        <dbReference type="Proteomes" id="UP000540685"/>
    </source>
</evidence>